<keyword evidence="4" id="KW-0547">Nucleotide-binding</keyword>
<dbReference type="SMART" id="SM00382">
    <property type="entry name" value="AAA"/>
    <property type="match status" value="1"/>
</dbReference>
<comment type="subcellular location">
    <subcellularLocation>
        <location evidence="1">Membrane</location>
        <topology evidence="1">Multi-pass membrane protein</topology>
    </subcellularLocation>
</comment>
<dbReference type="Gene3D" id="3.40.50.300">
    <property type="entry name" value="P-loop containing nucleotide triphosphate hydrolases"/>
    <property type="match status" value="1"/>
</dbReference>
<keyword evidence="2" id="KW-0813">Transport</keyword>
<evidence type="ECO:0000256" key="3">
    <source>
        <dbReference type="ARBA" id="ARBA00022692"/>
    </source>
</evidence>
<evidence type="ECO:0000256" key="8">
    <source>
        <dbReference type="SAM" id="MobiDB-lite"/>
    </source>
</evidence>
<dbReference type="GeneID" id="17276092"/>
<dbReference type="PaxDb" id="2903-EOD30818"/>
<evidence type="ECO:0000256" key="1">
    <source>
        <dbReference type="ARBA" id="ARBA00004141"/>
    </source>
</evidence>
<dbReference type="SUPFAM" id="SSF52540">
    <property type="entry name" value="P-loop containing nucleoside triphosphate hydrolases"/>
    <property type="match status" value="1"/>
</dbReference>
<dbReference type="GO" id="GO:0140359">
    <property type="term" value="F:ABC-type transporter activity"/>
    <property type="evidence" value="ECO:0007669"/>
    <property type="project" value="InterPro"/>
</dbReference>
<dbReference type="PANTHER" id="PTHR48041">
    <property type="entry name" value="ABC TRANSPORTER G FAMILY MEMBER 28"/>
    <property type="match status" value="1"/>
</dbReference>
<dbReference type="PROSITE" id="PS50893">
    <property type="entry name" value="ABC_TRANSPORTER_2"/>
    <property type="match status" value="1"/>
</dbReference>
<dbReference type="InterPro" id="IPR050352">
    <property type="entry name" value="ABCG_transporters"/>
</dbReference>
<evidence type="ECO:0000256" key="5">
    <source>
        <dbReference type="ARBA" id="ARBA00022840"/>
    </source>
</evidence>
<keyword evidence="5" id="KW-0067">ATP-binding</keyword>
<dbReference type="PANTHER" id="PTHR48041:SF139">
    <property type="entry name" value="PROTEIN SCARLET"/>
    <property type="match status" value="1"/>
</dbReference>
<dbReference type="GO" id="GO:0016020">
    <property type="term" value="C:membrane"/>
    <property type="evidence" value="ECO:0007669"/>
    <property type="project" value="UniProtKB-SubCell"/>
</dbReference>
<feature type="region of interest" description="Disordered" evidence="8">
    <location>
        <begin position="286"/>
        <end position="327"/>
    </location>
</feature>
<dbReference type="Pfam" id="PF01061">
    <property type="entry name" value="ABC2_membrane"/>
    <property type="match status" value="1"/>
</dbReference>
<sequence length="621" mass="65402">MLPVSVGVALAAASTLRWSSLAVEADGQPLLQPMHIEASPGRLLGILGPSGAGKSTLLGALAGRARPRLRVSGSRDAAVPPGGEVGVLDQSDAFFGLLTVRETLELTASLEGAEAEEVDLLLASLGIAPVQHSRVGDSLRRGISGGEKRRLSLGCALLAHPPLLIADEPTTGLDSHQAARAVRLLREAAASRGIPAVATLHQPRSSIWATTAAPSSSQARLVFLGKREAALGHFARLGYTRHPCPHHVNPAEFLIDLVSVDHDSPAAAAADEARIDALARAWRRREGGGRQAEGGGRQAEGGGPRPRHRATAAEGGGAGAGGAAPERRRRPRLLRRLALLLRRSWRQNWRDRWVNGLRLCVSGGLALVFGEIFGRFGAPSAAQIAERVALLSYASINMSMMAMMKARDLFGRERRALDLFGRERVVIDRERALYGAAKHNLLARMARLGAAEYLLAKMATELPLDAAFAGGFGLLLHWRIGLRLPRTTLVGTAPHLVSPMRATTPCTLSLAAATCAALGLAIGALAPSADLALAAGIPVMIVHMALRAAHPAPRTSVPSISSRALAWGQVLGILNPAGTAETKPPSAAVSLASHASPIKWSIRALCCAELRGMELERRAFI</sequence>
<dbReference type="GO" id="GO:0016887">
    <property type="term" value="F:ATP hydrolysis activity"/>
    <property type="evidence" value="ECO:0007669"/>
    <property type="project" value="InterPro"/>
</dbReference>
<reference evidence="11" key="1">
    <citation type="journal article" date="2013" name="Nature">
        <title>Pan genome of the phytoplankton Emiliania underpins its global distribution.</title>
        <authorList>
            <person name="Read B.A."/>
            <person name="Kegel J."/>
            <person name="Klute M.J."/>
            <person name="Kuo A."/>
            <person name="Lefebvre S.C."/>
            <person name="Maumus F."/>
            <person name="Mayer C."/>
            <person name="Miller J."/>
            <person name="Monier A."/>
            <person name="Salamov A."/>
            <person name="Young J."/>
            <person name="Aguilar M."/>
            <person name="Claverie J.M."/>
            <person name="Frickenhaus S."/>
            <person name="Gonzalez K."/>
            <person name="Herman E.K."/>
            <person name="Lin Y.C."/>
            <person name="Napier J."/>
            <person name="Ogata H."/>
            <person name="Sarno A.F."/>
            <person name="Shmutz J."/>
            <person name="Schroeder D."/>
            <person name="de Vargas C."/>
            <person name="Verret F."/>
            <person name="von Dassow P."/>
            <person name="Valentin K."/>
            <person name="Van de Peer Y."/>
            <person name="Wheeler G."/>
            <person name="Dacks J.B."/>
            <person name="Delwiche C.F."/>
            <person name="Dyhrman S.T."/>
            <person name="Glockner G."/>
            <person name="John U."/>
            <person name="Richards T."/>
            <person name="Worden A.Z."/>
            <person name="Zhang X."/>
            <person name="Grigoriev I.V."/>
            <person name="Allen A.E."/>
            <person name="Bidle K."/>
            <person name="Borodovsky M."/>
            <person name="Bowler C."/>
            <person name="Brownlee C."/>
            <person name="Cock J.M."/>
            <person name="Elias M."/>
            <person name="Gladyshev V.N."/>
            <person name="Groth M."/>
            <person name="Guda C."/>
            <person name="Hadaegh A."/>
            <person name="Iglesias-Rodriguez M.D."/>
            <person name="Jenkins J."/>
            <person name="Jones B.M."/>
            <person name="Lawson T."/>
            <person name="Leese F."/>
            <person name="Lindquist E."/>
            <person name="Lobanov A."/>
            <person name="Lomsadze A."/>
            <person name="Malik S.B."/>
            <person name="Marsh M.E."/>
            <person name="Mackinder L."/>
            <person name="Mock T."/>
            <person name="Mueller-Roeber B."/>
            <person name="Pagarete A."/>
            <person name="Parker M."/>
            <person name="Probert I."/>
            <person name="Quesneville H."/>
            <person name="Raines C."/>
            <person name="Rensing S.A."/>
            <person name="Riano-Pachon D.M."/>
            <person name="Richier S."/>
            <person name="Rokitta S."/>
            <person name="Shiraiwa Y."/>
            <person name="Soanes D.M."/>
            <person name="van der Giezen M."/>
            <person name="Wahlund T.M."/>
            <person name="Williams B."/>
            <person name="Wilson W."/>
            <person name="Wolfe G."/>
            <person name="Wurch L.L."/>
        </authorList>
    </citation>
    <scope>NUCLEOTIDE SEQUENCE</scope>
</reference>
<evidence type="ECO:0000256" key="2">
    <source>
        <dbReference type="ARBA" id="ARBA00022448"/>
    </source>
</evidence>
<dbReference type="InterPro" id="IPR013525">
    <property type="entry name" value="ABC2_TM"/>
</dbReference>
<accession>A0A0D3K4Y3</accession>
<keyword evidence="3" id="KW-0812">Transmembrane</keyword>
<evidence type="ECO:0000259" key="9">
    <source>
        <dbReference type="PROSITE" id="PS50893"/>
    </source>
</evidence>
<feature type="compositionally biased region" description="Gly residues" evidence="8">
    <location>
        <begin position="289"/>
        <end position="304"/>
    </location>
</feature>
<keyword evidence="11" id="KW-1185">Reference proteome</keyword>
<protein>
    <recommendedName>
        <fullName evidence="9">ABC transporter domain-containing protein</fullName>
    </recommendedName>
</protein>
<evidence type="ECO:0000256" key="7">
    <source>
        <dbReference type="ARBA" id="ARBA00023136"/>
    </source>
</evidence>
<evidence type="ECO:0000256" key="4">
    <source>
        <dbReference type="ARBA" id="ARBA00022741"/>
    </source>
</evidence>
<dbReference type="KEGG" id="ehx:EMIHUDRAFT_113078"/>
<keyword evidence="6" id="KW-1133">Transmembrane helix</keyword>
<dbReference type="RefSeq" id="XP_005783247.1">
    <property type="nucleotide sequence ID" value="XM_005783190.1"/>
</dbReference>
<dbReference type="Proteomes" id="UP000013827">
    <property type="component" value="Unassembled WGS sequence"/>
</dbReference>
<reference evidence="10" key="2">
    <citation type="submission" date="2024-10" db="UniProtKB">
        <authorList>
            <consortium name="EnsemblProtists"/>
        </authorList>
    </citation>
    <scope>IDENTIFICATION</scope>
</reference>
<dbReference type="GO" id="GO:0005524">
    <property type="term" value="F:ATP binding"/>
    <property type="evidence" value="ECO:0007669"/>
    <property type="project" value="UniProtKB-KW"/>
</dbReference>
<dbReference type="AlphaFoldDB" id="A0A0D3K4Y3"/>
<evidence type="ECO:0000313" key="10">
    <source>
        <dbReference type="EnsemblProtists" id="EOD30818"/>
    </source>
</evidence>
<evidence type="ECO:0000256" key="6">
    <source>
        <dbReference type="ARBA" id="ARBA00022989"/>
    </source>
</evidence>
<feature type="domain" description="ABC transporter" evidence="9">
    <location>
        <begin position="16"/>
        <end position="243"/>
    </location>
</feature>
<name>A0A0D3K4Y3_EMIH1</name>
<dbReference type="HOGENOM" id="CLU_532593_0_0_1"/>
<dbReference type="eggNOG" id="KOG0061">
    <property type="taxonomic scope" value="Eukaryota"/>
</dbReference>
<dbReference type="EnsemblProtists" id="EOD30818">
    <property type="protein sequence ID" value="EOD30818"/>
    <property type="gene ID" value="EMIHUDRAFT_113078"/>
</dbReference>
<organism evidence="10 11">
    <name type="scientific">Emiliania huxleyi (strain CCMP1516)</name>
    <dbReference type="NCBI Taxonomy" id="280463"/>
    <lineage>
        <taxon>Eukaryota</taxon>
        <taxon>Haptista</taxon>
        <taxon>Haptophyta</taxon>
        <taxon>Prymnesiophyceae</taxon>
        <taxon>Isochrysidales</taxon>
        <taxon>Noelaerhabdaceae</taxon>
        <taxon>Emiliania</taxon>
    </lineage>
</organism>
<dbReference type="InterPro" id="IPR003439">
    <property type="entry name" value="ABC_transporter-like_ATP-bd"/>
</dbReference>
<dbReference type="InterPro" id="IPR017871">
    <property type="entry name" value="ABC_transporter-like_CS"/>
</dbReference>
<evidence type="ECO:0000313" key="11">
    <source>
        <dbReference type="Proteomes" id="UP000013827"/>
    </source>
</evidence>
<dbReference type="InterPro" id="IPR027417">
    <property type="entry name" value="P-loop_NTPase"/>
</dbReference>
<dbReference type="InterPro" id="IPR003593">
    <property type="entry name" value="AAA+_ATPase"/>
</dbReference>
<dbReference type="Pfam" id="PF00005">
    <property type="entry name" value="ABC_tran"/>
    <property type="match status" value="1"/>
</dbReference>
<dbReference type="PROSITE" id="PS00211">
    <property type="entry name" value="ABC_TRANSPORTER_1"/>
    <property type="match status" value="1"/>
</dbReference>
<keyword evidence="7" id="KW-0472">Membrane</keyword>
<proteinExistence type="predicted"/>